<dbReference type="AlphaFoldDB" id="A0AAD5DC33"/>
<protein>
    <submittedName>
        <fullName evidence="1">Uncharacterized protein</fullName>
    </submittedName>
</protein>
<accession>A0AAD5DC33</accession>
<dbReference type="Proteomes" id="UP001206925">
    <property type="component" value="Unassembled WGS sequence"/>
</dbReference>
<reference evidence="1" key="1">
    <citation type="submission" date="2022-06" db="EMBL/GenBank/DDBJ databases">
        <title>Uncovering the hologenomic basis of an extraordinary plant invasion.</title>
        <authorList>
            <person name="Bieker V.C."/>
            <person name="Martin M.D."/>
            <person name="Gilbert T."/>
            <person name="Hodgins K."/>
            <person name="Battlay P."/>
            <person name="Petersen B."/>
            <person name="Wilson J."/>
        </authorList>
    </citation>
    <scope>NUCLEOTIDE SEQUENCE</scope>
    <source>
        <strain evidence="1">AA19_3_7</strain>
        <tissue evidence="1">Leaf</tissue>
    </source>
</reference>
<keyword evidence="2" id="KW-1185">Reference proteome</keyword>
<name>A0AAD5DC33_AMBAR</name>
<gene>
    <name evidence="1" type="ORF">M8C21_003147</name>
</gene>
<evidence type="ECO:0000313" key="2">
    <source>
        <dbReference type="Proteomes" id="UP001206925"/>
    </source>
</evidence>
<proteinExistence type="predicted"/>
<comment type="caution">
    <text evidence="1">The sequence shown here is derived from an EMBL/GenBank/DDBJ whole genome shotgun (WGS) entry which is preliminary data.</text>
</comment>
<sequence length="16" mass="1876">MLCVSHTFTATKFDQF</sequence>
<organism evidence="1 2">
    <name type="scientific">Ambrosia artemisiifolia</name>
    <name type="common">Common ragweed</name>
    <dbReference type="NCBI Taxonomy" id="4212"/>
    <lineage>
        <taxon>Eukaryota</taxon>
        <taxon>Viridiplantae</taxon>
        <taxon>Streptophyta</taxon>
        <taxon>Embryophyta</taxon>
        <taxon>Tracheophyta</taxon>
        <taxon>Spermatophyta</taxon>
        <taxon>Magnoliopsida</taxon>
        <taxon>eudicotyledons</taxon>
        <taxon>Gunneridae</taxon>
        <taxon>Pentapetalae</taxon>
        <taxon>asterids</taxon>
        <taxon>campanulids</taxon>
        <taxon>Asterales</taxon>
        <taxon>Asteraceae</taxon>
        <taxon>Asteroideae</taxon>
        <taxon>Heliantheae alliance</taxon>
        <taxon>Heliantheae</taxon>
        <taxon>Ambrosia</taxon>
    </lineage>
</organism>
<dbReference type="EMBL" id="JAMZMK010000192">
    <property type="protein sequence ID" value="KAI7757034.1"/>
    <property type="molecule type" value="Genomic_DNA"/>
</dbReference>
<evidence type="ECO:0000313" key="1">
    <source>
        <dbReference type="EMBL" id="KAI7757034.1"/>
    </source>
</evidence>